<dbReference type="RefSeq" id="WP_114983354.1">
    <property type="nucleotide sequence ID" value="NZ_CP027806.1"/>
</dbReference>
<feature type="compositionally biased region" description="Low complexity" evidence="7">
    <location>
        <begin position="278"/>
        <end position="293"/>
    </location>
</feature>
<evidence type="ECO:0000256" key="4">
    <source>
        <dbReference type="ARBA" id="ARBA00036535"/>
    </source>
</evidence>
<dbReference type="OrthoDB" id="1012272at2"/>
<reference evidence="9 10" key="1">
    <citation type="submission" date="2018-03" db="EMBL/GenBank/DDBJ databases">
        <title>Phenotypic and genomic properties of Cyclonatronum proteinivorum gen. nov., sp. nov., a haloalkaliphilic bacteroidete from soda lakes possessing Na+-translocating rhodopsin.</title>
        <authorList>
            <person name="Toshchakov S.V."/>
            <person name="Korzhenkov A."/>
            <person name="Samarov N.I."/>
            <person name="Kublanov I.V."/>
            <person name="Muntyan M.S."/>
            <person name="Sorokin D.Y."/>
        </authorList>
    </citation>
    <scope>NUCLEOTIDE SEQUENCE [LARGE SCALE GENOMIC DNA]</scope>
    <source>
        <strain evidence="9 10">Omega</strain>
    </source>
</reference>
<evidence type="ECO:0000256" key="2">
    <source>
        <dbReference type="ARBA" id="ARBA00023235"/>
    </source>
</evidence>
<comment type="catalytic activity">
    <reaction evidence="4">
        <text>uridine(2604) in 23S rRNA = pseudouridine(2604) in 23S rRNA</text>
        <dbReference type="Rhea" id="RHEA:38875"/>
        <dbReference type="Rhea" id="RHEA-COMP:10093"/>
        <dbReference type="Rhea" id="RHEA-COMP:10094"/>
        <dbReference type="ChEBI" id="CHEBI:65314"/>
        <dbReference type="ChEBI" id="CHEBI:65315"/>
        <dbReference type="EC" id="5.4.99.21"/>
    </reaction>
</comment>
<dbReference type="InterPro" id="IPR050343">
    <property type="entry name" value="RsuA_PseudoU_synthase"/>
</dbReference>
<dbReference type="NCBIfam" id="TIGR00093">
    <property type="entry name" value="pseudouridine synthase"/>
    <property type="match status" value="1"/>
</dbReference>
<evidence type="ECO:0000256" key="5">
    <source>
        <dbReference type="PROSITE-ProRule" id="PRU00182"/>
    </source>
</evidence>
<dbReference type="NCBIfam" id="NF007784">
    <property type="entry name" value="PRK10475.1"/>
    <property type="match status" value="1"/>
</dbReference>
<dbReference type="InterPro" id="IPR006145">
    <property type="entry name" value="PsdUridine_synth_RsuA/RluA"/>
</dbReference>
<organism evidence="9 10">
    <name type="scientific">Cyclonatronum proteinivorum</name>
    <dbReference type="NCBI Taxonomy" id="1457365"/>
    <lineage>
        <taxon>Bacteria</taxon>
        <taxon>Pseudomonadati</taxon>
        <taxon>Balneolota</taxon>
        <taxon>Balneolia</taxon>
        <taxon>Balneolales</taxon>
        <taxon>Cyclonatronaceae</taxon>
        <taxon>Cyclonatronum</taxon>
    </lineage>
</organism>
<evidence type="ECO:0000259" key="8">
    <source>
        <dbReference type="SMART" id="SM00363"/>
    </source>
</evidence>
<evidence type="ECO:0000256" key="7">
    <source>
        <dbReference type="SAM" id="MobiDB-lite"/>
    </source>
</evidence>
<dbReference type="InterPro" id="IPR002942">
    <property type="entry name" value="S4_RNA-bd"/>
</dbReference>
<gene>
    <name evidence="9" type="ORF">CYPRO_0761</name>
</gene>
<dbReference type="AlphaFoldDB" id="A0A345UHU2"/>
<proteinExistence type="inferred from homology"/>
<dbReference type="PROSITE" id="PS50889">
    <property type="entry name" value="S4"/>
    <property type="match status" value="1"/>
</dbReference>
<evidence type="ECO:0000256" key="6">
    <source>
        <dbReference type="RuleBase" id="RU003887"/>
    </source>
</evidence>
<dbReference type="KEGG" id="cprv:CYPRO_0761"/>
<dbReference type="SUPFAM" id="SSF55174">
    <property type="entry name" value="Alpha-L RNA-binding motif"/>
    <property type="match status" value="1"/>
</dbReference>
<dbReference type="GO" id="GO:0160138">
    <property type="term" value="F:23S rRNA pseudouridine(2604) synthase activity"/>
    <property type="evidence" value="ECO:0007669"/>
    <property type="project" value="UniProtKB-EC"/>
</dbReference>
<feature type="domain" description="RNA-binding S4" evidence="8">
    <location>
        <begin position="3"/>
        <end position="64"/>
    </location>
</feature>
<evidence type="ECO:0000256" key="1">
    <source>
        <dbReference type="ARBA" id="ARBA00008348"/>
    </source>
</evidence>
<dbReference type="GO" id="GO:0003723">
    <property type="term" value="F:RNA binding"/>
    <property type="evidence" value="ECO:0007669"/>
    <property type="project" value="UniProtKB-KW"/>
</dbReference>
<dbReference type="FunFam" id="3.30.70.1560:FF:000002">
    <property type="entry name" value="Pseudouridine synthase"/>
    <property type="match status" value="1"/>
</dbReference>
<dbReference type="EC" id="5.4.99.-" evidence="6"/>
<feature type="region of interest" description="Disordered" evidence="7">
    <location>
        <begin position="230"/>
        <end position="320"/>
    </location>
</feature>
<dbReference type="GO" id="GO:0000455">
    <property type="term" value="P:enzyme-directed rRNA pseudouridine synthesis"/>
    <property type="evidence" value="ECO:0007669"/>
    <property type="project" value="UniProtKB-ARBA"/>
</dbReference>
<evidence type="ECO:0000313" key="10">
    <source>
        <dbReference type="Proteomes" id="UP000254808"/>
    </source>
</evidence>
<keyword evidence="2 6" id="KW-0413">Isomerase</keyword>
<evidence type="ECO:0000256" key="3">
    <source>
        <dbReference type="ARBA" id="ARBA00036390"/>
    </source>
</evidence>
<dbReference type="InterPro" id="IPR020103">
    <property type="entry name" value="PsdUridine_synth_cat_dom_sf"/>
</dbReference>
<dbReference type="SUPFAM" id="SSF55120">
    <property type="entry name" value="Pseudouridine synthase"/>
    <property type="match status" value="1"/>
</dbReference>
<keyword evidence="5" id="KW-0694">RNA-binding</keyword>
<accession>A0A345UHU2</accession>
<dbReference type="InterPro" id="IPR018496">
    <property type="entry name" value="PsdUridine_synth_RsuA/RluB_CS"/>
</dbReference>
<protein>
    <recommendedName>
        <fullName evidence="6">Pseudouridine synthase</fullName>
        <ecNumber evidence="6">5.4.99.-</ecNumber>
    </recommendedName>
</protein>
<keyword evidence="10" id="KW-1185">Reference proteome</keyword>
<dbReference type="InterPro" id="IPR036986">
    <property type="entry name" value="S4_RNA-bd_sf"/>
</dbReference>
<dbReference type="Gene3D" id="3.10.290.10">
    <property type="entry name" value="RNA-binding S4 domain"/>
    <property type="match status" value="1"/>
</dbReference>
<dbReference type="InterPro" id="IPR042092">
    <property type="entry name" value="PsdUridine_s_RsuA/RluB/E/F_cat"/>
</dbReference>
<dbReference type="Proteomes" id="UP000254808">
    <property type="component" value="Chromosome"/>
</dbReference>
<dbReference type="SMART" id="SM00363">
    <property type="entry name" value="S4"/>
    <property type="match status" value="1"/>
</dbReference>
<dbReference type="EMBL" id="CP027806">
    <property type="protein sequence ID" value="AXJ00044.1"/>
    <property type="molecule type" value="Genomic_DNA"/>
</dbReference>
<dbReference type="Pfam" id="PF00849">
    <property type="entry name" value="PseudoU_synth_2"/>
    <property type="match status" value="1"/>
</dbReference>
<dbReference type="PROSITE" id="PS01149">
    <property type="entry name" value="PSI_RSU"/>
    <property type="match status" value="1"/>
</dbReference>
<dbReference type="PANTHER" id="PTHR47683:SF2">
    <property type="entry name" value="RNA-BINDING S4 DOMAIN-CONTAINING PROTEIN"/>
    <property type="match status" value="1"/>
</dbReference>
<evidence type="ECO:0000313" key="9">
    <source>
        <dbReference type="EMBL" id="AXJ00044.1"/>
    </source>
</evidence>
<dbReference type="InterPro" id="IPR000748">
    <property type="entry name" value="PsdUridine_synth_RsuA/RluB/E/F"/>
</dbReference>
<dbReference type="Gene3D" id="3.30.70.580">
    <property type="entry name" value="Pseudouridine synthase I, catalytic domain, N-terminal subdomain"/>
    <property type="match status" value="1"/>
</dbReference>
<dbReference type="InterPro" id="IPR020094">
    <property type="entry name" value="TruA/RsuA/RluB/E/F_N"/>
</dbReference>
<dbReference type="PANTHER" id="PTHR47683">
    <property type="entry name" value="PSEUDOURIDINE SYNTHASE FAMILY PROTEIN-RELATED"/>
    <property type="match status" value="1"/>
</dbReference>
<dbReference type="CDD" id="cd00165">
    <property type="entry name" value="S4"/>
    <property type="match status" value="1"/>
</dbReference>
<comment type="similarity">
    <text evidence="1 6">Belongs to the pseudouridine synthase RsuA family.</text>
</comment>
<comment type="catalytic activity">
    <reaction evidence="3">
        <text>uridine(35) in tRNA(Tyr) = pseudouridine(35) in tRNA(Tyr)</text>
        <dbReference type="Rhea" id="RHEA:60556"/>
        <dbReference type="Rhea" id="RHEA-COMP:15607"/>
        <dbReference type="Rhea" id="RHEA-COMP:15608"/>
        <dbReference type="ChEBI" id="CHEBI:65314"/>
        <dbReference type="ChEBI" id="CHEBI:65315"/>
    </reaction>
</comment>
<name>A0A345UHU2_9BACT</name>
<dbReference type="Gene3D" id="3.30.70.1560">
    <property type="entry name" value="Alpha-L RNA-binding motif"/>
    <property type="match status" value="1"/>
</dbReference>
<sequence>MSVRLNKFISEAGICSRRQADRMIEQGKVRVNGRVAQIGEVVSSNDDIMVNGNLLERRAPHVYLAYNKPVGVTTTTDRTDPDNIIKALGYHGGRVFPVGRLDKDSEGLILFTNDGDIVNKILRASNKHDKEYIVSVDKPITPDFVHQMGEGVSILGVMTRRCEVEKINTNTFRIVLNQGLNRQIRRMCEVLGYAVTRLQRVRIMHLTLSGIETGSWRFLTDTETAALLKAVEGSRKEPAPRRARKRSASRNAKAGSAHKSEGEAGSKTGKGSSKGGRKASSGSSRKSGKPKPGTGSGKRKGTADKGKNSRTGKSARSGKR</sequence>
<dbReference type="FunFam" id="3.10.290.10:FF:000003">
    <property type="entry name" value="Pseudouridine synthase"/>
    <property type="match status" value="1"/>
</dbReference>
<dbReference type="Pfam" id="PF01479">
    <property type="entry name" value="S4"/>
    <property type="match status" value="1"/>
</dbReference>